<dbReference type="PANTHER" id="PTHR21324:SF2">
    <property type="entry name" value="EG:22E5.9 PROTEIN"/>
    <property type="match status" value="1"/>
</dbReference>
<gene>
    <name evidence="8" type="ORF">AAG570_010387</name>
</gene>
<evidence type="ECO:0000256" key="6">
    <source>
        <dbReference type="SAM" id="Phobius"/>
    </source>
</evidence>
<comment type="caution">
    <text evidence="8">The sequence shown here is derived from an EMBL/GenBank/DDBJ whole genome shotgun (WGS) entry which is preliminary data.</text>
</comment>
<evidence type="ECO:0000256" key="2">
    <source>
        <dbReference type="ARBA" id="ARBA00006565"/>
    </source>
</evidence>
<reference evidence="8 9" key="1">
    <citation type="submission" date="2024-07" db="EMBL/GenBank/DDBJ databases">
        <title>Chromosome-level genome assembly of the water stick insect Ranatra chinensis (Heteroptera: Nepidae).</title>
        <authorList>
            <person name="Liu X."/>
        </authorList>
    </citation>
    <scope>NUCLEOTIDE SEQUENCE [LARGE SCALE GENOMIC DNA]</scope>
    <source>
        <strain evidence="8">Cailab_2021Rc</strain>
        <tissue evidence="8">Muscle</tissue>
    </source>
</reference>
<keyword evidence="4 6" id="KW-1133">Transmembrane helix</keyword>
<evidence type="ECO:0000256" key="3">
    <source>
        <dbReference type="ARBA" id="ARBA00022692"/>
    </source>
</evidence>
<protein>
    <recommendedName>
        <fullName evidence="7">CWH43-like N-terminal domain-containing protein</fullName>
    </recommendedName>
</protein>
<evidence type="ECO:0000259" key="7">
    <source>
        <dbReference type="Pfam" id="PF10277"/>
    </source>
</evidence>
<dbReference type="AlphaFoldDB" id="A0ABD0YYF9"/>
<proteinExistence type="inferred from homology"/>
<comment type="similarity">
    <text evidence="2">Belongs to the DRAM/TMEM150 family.</text>
</comment>
<dbReference type="InterPro" id="IPR050911">
    <property type="entry name" value="DRAM/TMEM150_Autophagy_Mod"/>
</dbReference>
<organism evidence="8 9">
    <name type="scientific">Ranatra chinensis</name>
    <dbReference type="NCBI Taxonomy" id="642074"/>
    <lineage>
        <taxon>Eukaryota</taxon>
        <taxon>Metazoa</taxon>
        <taxon>Ecdysozoa</taxon>
        <taxon>Arthropoda</taxon>
        <taxon>Hexapoda</taxon>
        <taxon>Insecta</taxon>
        <taxon>Pterygota</taxon>
        <taxon>Neoptera</taxon>
        <taxon>Paraneoptera</taxon>
        <taxon>Hemiptera</taxon>
        <taxon>Heteroptera</taxon>
        <taxon>Panheteroptera</taxon>
        <taxon>Nepomorpha</taxon>
        <taxon>Nepidae</taxon>
        <taxon>Ranatrinae</taxon>
        <taxon>Ranatra</taxon>
    </lineage>
</organism>
<feature type="transmembrane region" description="Helical" evidence="6">
    <location>
        <begin position="132"/>
        <end position="154"/>
    </location>
</feature>
<dbReference type="InterPro" id="IPR019402">
    <property type="entry name" value="CWH43_N"/>
</dbReference>
<accession>A0ABD0YYF9</accession>
<dbReference type="Pfam" id="PF10277">
    <property type="entry name" value="Frag1"/>
    <property type="match status" value="1"/>
</dbReference>
<evidence type="ECO:0000256" key="1">
    <source>
        <dbReference type="ARBA" id="ARBA00004127"/>
    </source>
</evidence>
<feature type="transmembrane region" description="Helical" evidence="6">
    <location>
        <begin position="69"/>
        <end position="95"/>
    </location>
</feature>
<comment type="subcellular location">
    <subcellularLocation>
        <location evidence="1">Endomembrane system</location>
        <topology evidence="1">Multi-pass membrane protein</topology>
    </subcellularLocation>
</comment>
<feature type="domain" description="CWH43-like N-terminal" evidence="7">
    <location>
        <begin position="3"/>
        <end position="159"/>
    </location>
</feature>
<evidence type="ECO:0000313" key="8">
    <source>
        <dbReference type="EMBL" id="KAL1132432.1"/>
    </source>
</evidence>
<keyword evidence="5 6" id="KW-0472">Membrane</keyword>
<sequence>HRYGVSVLKDHVYPLFPNISDTGTLPPESCIFSMLLNIVAAILIFAMYVRHKQIKEFFRVKRTEEQSTYVLKVNAFTSIIGYIACIGLDLIANFQKTNVRYVHDIGVIICFWCGTIYTILQSLMSFWMAPEMNAMMLIVVRSIFSILSLILVILNQTSYTLAEQKFCGK</sequence>
<dbReference type="EMBL" id="JBFDAA010000005">
    <property type="protein sequence ID" value="KAL1132432.1"/>
    <property type="molecule type" value="Genomic_DNA"/>
</dbReference>
<name>A0ABD0YYF9_9HEMI</name>
<evidence type="ECO:0000313" key="9">
    <source>
        <dbReference type="Proteomes" id="UP001558652"/>
    </source>
</evidence>
<dbReference type="PANTHER" id="PTHR21324">
    <property type="entry name" value="FASTING-INDUCIBLE INTEGRAL MEMBRANE PROTEIN TM6P1-RELATED"/>
    <property type="match status" value="1"/>
</dbReference>
<evidence type="ECO:0000256" key="5">
    <source>
        <dbReference type="ARBA" id="ARBA00023136"/>
    </source>
</evidence>
<keyword evidence="3 6" id="KW-0812">Transmembrane</keyword>
<feature type="transmembrane region" description="Helical" evidence="6">
    <location>
        <begin position="31"/>
        <end position="49"/>
    </location>
</feature>
<dbReference type="Proteomes" id="UP001558652">
    <property type="component" value="Unassembled WGS sequence"/>
</dbReference>
<evidence type="ECO:0000256" key="4">
    <source>
        <dbReference type="ARBA" id="ARBA00022989"/>
    </source>
</evidence>
<dbReference type="GO" id="GO:0012505">
    <property type="term" value="C:endomembrane system"/>
    <property type="evidence" value="ECO:0007669"/>
    <property type="project" value="UniProtKB-SubCell"/>
</dbReference>
<keyword evidence="9" id="KW-1185">Reference proteome</keyword>
<feature type="transmembrane region" description="Helical" evidence="6">
    <location>
        <begin position="101"/>
        <end position="120"/>
    </location>
</feature>
<feature type="non-terminal residue" evidence="8">
    <location>
        <position position="1"/>
    </location>
</feature>